<comment type="subunit">
    <text evidence="17">The cytochrome bc1 complex is composed of a cytochrome b (QcrB), the Rieske iron-sulfur protein (QcrA) and a diheme cytochrome c (QcrC) subunit.</text>
</comment>
<evidence type="ECO:0000259" key="20">
    <source>
        <dbReference type="PROSITE" id="PS51007"/>
    </source>
</evidence>
<keyword evidence="6 17" id="KW-0349">Heme</keyword>
<dbReference type="EC" id="7.1.1.8" evidence="2 17"/>
<reference evidence="21" key="1">
    <citation type="submission" date="2016-10" db="EMBL/GenBank/DDBJ databases">
        <authorList>
            <person name="Varghese N."/>
            <person name="Submissions S."/>
        </authorList>
    </citation>
    <scope>NUCLEOTIDE SEQUENCE [LARGE SCALE GENOMIC DNA]</scope>
    <source>
        <strain evidence="21">DSM 22082</strain>
    </source>
</reference>
<dbReference type="InterPro" id="IPR036909">
    <property type="entry name" value="Cyt_c-like_dom_sf"/>
</dbReference>
<evidence type="ECO:0000256" key="9">
    <source>
        <dbReference type="ARBA" id="ARBA00022723"/>
    </source>
</evidence>
<evidence type="ECO:0000256" key="19">
    <source>
        <dbReference type="PIRSR" id="PIRSR000007-51"/>
    </source>
</evidence>
<evidence type="ECO:0000256" key="14">
    <source>
        <dbReference type="ARBA" id="ARBA00023004"/>
    </source>
</evidence>
<proteinExistence type="predicted"/>
<dbReference type="PANTHER" id="PTHR33751:SF13">
    <property type="entry name" value="CYTOCHROME BC1 COMPLEX CYTOCHROME C SUBUNIT"/>
    <property type="match status" value="1"/>
</dbReference>
<keyword evidence="7 17" id="KW-0679">Respiratory chain</keyword>
<dbReference type="InterPro" id="IPR050597">
    <property type="entry name" value="Cytochrome_c_Oxidase_Subunit"/>
</dbReference>
<evidence type="ECO:0000313" key="22">
    <source>
        <dbReference type="Proteomes" id="UP000199700"/>
    </source>
</evidence>
<dbReference type="Gene3D" id="1.10.760.10">
    <property type="entry name" value="Cytochrome c-like domain"/>
    <property type="match status" value="2"/>
</dbReference>
<comment type="PTM">
    <text evidence="18">Binds 2 heme c groups covalently per subunit.</text>
</comment>
<dbReference type="AlphaFoldDB" id="A0A1H1Y6R0"/>
<dbReference type="GO" id="GO:0008121">
    <property type="term" value="F:quinol-cytochrome-c reductase activity"/>
    <property type="evidence" value="ECO:0007669"/>
    <property type="project" value="UniProtKB-UniRule"/>
</dbReference>
<keyword evidence="5 17" id="KW-1003">Cell membrane</keyword>
<evidence type="ECO:0000256" key="7">
    <source>
        <dbReference type="ARBA" id="ARBA00022660"/>
    </source>
</evidence>
<accession>A0A1H1Y6R0</accession>
<evidence type="ECO:0000256" key="6">
    <source>
        <dbReference type="ARBA" id="ARBA00022617"/>
    </source>
</evidence>
<evidence type="ECO:0000256" key="15">
    <source>
        <dbReference type="ARBA" id="ARBA00023136"/>
    </source>
</evidence>
<keyword evidence="4 17" id="KW-0813">Transport</keyword>
<dbReference type="STRING" id="629680.SAMN04489751_3985"/>
<comment type="catalytic activity">
    <reaction evidence="16 17">
        <text>a quinol + 2 Fe(III)-[cytochrome c](out) = a quinone + 2 Fe(II)-[cytochrome c](out) + 2 H(+)(out)</text>
        <dbReference type="Rhea" id="RHEA:11484"/>
        <dbReference type="Rhea" id="RHEA-COMP:10350"/>
        <dbReference type="Rhea" id="RHEA-COMP:14399"/>
        <dbReference type="ChEBI" id="CHEBI:15378"/>
        <dbReference type="ChEBI" id="CHEBI:24646"/>
        <dbReference type="ChEBI" id="CHEBI:29033"/>
        <dbReference type="ChEBI" id="CHEBI:29034"/>
        <dbReference type="ChEBI" id="CHEBI:132124"/>
        <dbReference type="EC" id="7.1.1.8"/>
    </reaction>
</comment>
<organism evidence="21 22">
    <name type="scientific">Brevibacterium sandarakinum</name>
    <dbReference type="NCBI Taxonomy" id="629680"/>
    <lineage>
        <taxon>Bacteria</taxon>
        <taxon>Bacillati</taxon>
        <taxon>Actinomycetota</taxon>
        <taxon>Actinomycetes</taxon>
        <taxon>Micrococcales</taxon>
        <taxon>Brevibacteriaceae</taxon>
        <taxon>Brevibacterium</taxon>
    </lineage>
</organism>
<keyword evidence="13 17" id="KW-1133">Transmembrane helix</keyword>
<dbReference type="InterPro" id="IPR009152">
    <property type="entry name" value="bc1_cytC-su"/>
</dbReference>
<dbReference type="GO" id="GO:0005506">
    <property type="term" value="F:iron ion binding"/>
    <property type="evidence" value="ECO:0007669"/>
    <property type="project" value="UniProtKB-UniRule"/>
</dbReference>
<dbReference type="InterPro" id="IPR009056">
    <property type="entry name" value="Cyt_c-like_dom"/>
</dbReference>
<evidence type="ECO:0000313" key="21">
    <source>
        <dbReference type="EMBL" id="SDT17062.1"/>
    </source>
</evidence>
<dbReference type="Pfam" id="PF13442">
    <property type="entry name" value="Cytochrome_CBB3"/>
    <property type="match status" value="1"/>
</dbReference>
<dbReference type="GO" id="GO:0020037">
    <property type="term" value="F:heme binding"/>
    <property type="evidence" value="ECO:0007669"/>
    <property type="project" value="UniProtKB-UniRule"/>
</dbReference>
<dbReference type="PROSITE" id="PS51007">
    <property type="entry name" value="CYTC"/>
    <property type="match status" value="2"/>
</dbReference>
<evidence type="ECO:0000256" key="11">
    <source>
        <dbReference type="ARBA" id="ARBA00022967"/>
    </source>
</evidence>
<keyword evidence="11 17" id="KW-1278">Translocase</keyword>
<feature type="binding site" description="covalent" evidence="18">
    <location>
        <position position="146"/>
    </location>
    <ligand>
        <name>heme c</name>
        <dbReference type="ChEBI" id="CHEBI:61717"/>
        <label>2</label>
    </ligand>
</feature>
<feature type="domain" description="Cytochrome c" evidence="20">
    <location>
        <begin position="130"/>
        <end position="208"/>
    </location>
</feature>
<dbReference type="PANTHER" id="PTHR33751">
    <property type="entry name" value="CBB3-TYPE CYTOCHROME C OXIDASE SUBUNIT FIXP"/>
    <property type="match status" value="1"/>
</dbReference>
<evidence type="ECO:0000256" key="17">
    <source>
        <dbReference type="PIRNR" id="PIRNR000007"/>
    </source>
</evidence>
<evidence type="ECO:0000256" key="5">
    <source>
        <dbReference type="ARBA" id="ARBA00022475"/>
    </source>
</evidence>
<comment type="caution">
    <text evidence="17">Lacks conserved residue(s) required for the propagation of feature annotation.</text>
</comment>
<gene>
    <name evidence="21" type="ORF">SAMN04489751_3985</name>
</gene>
<feature type="binding site" description="axial binding residue" evidence="19">
    <location>
        <position position="52"/>
    </location>
    <ligand>
        <name>heme c</name>
        <dbReference type="ChEBI" id="CHEBI:61717"/>
        <label>1</label>
    </ligand>
    <ligandPart>
        <name>Fe</name>
        <dbReference type="ChEBI" id="CHEBI:18248"/>
    </ligandPart>
</feature>
<protein>
    <recommendedName>
        <fullName evidence="3 17">Cytochrome bc1 complex cytochrome c subunit</fullName>
        <ecNumber evidence="2 17">7.1.1.8</ecNumber>
    </recommendedName>
</protein>
<keyword evidence="8 17" id="KW-0812">Transmembrane</keyword>
<evidence type="ECO:0000256" key="8">
    <source>
        <dbReference type="ARBA" id="ARBA00022692"/>
    </source>
</evidence>
<dbReference type="Pfam" id="PF00034">
    <property type="entry name" value="Cytochrom_C"/>
    <property type="match status" value="1"/>
</dbReference>
<keyword evidence="10" id="KW-0677">Repeat</keyword>
<dbReference type="SUPFAM" id="SSF46626">
    <property type="entry name" value="Cytochrome c"/>
    <property type="match status" value="2"/>
</dbReference>
<feature type="domain" description="Cytochrome c" evidence="20">
    <location>
        <begin position="35"/>
        <end position="114"/>
    </location>
</feature>
<evidence type="ECO:0000256" key="2">
    <source>
        <dbReference type="ARBA" id="ARBA00012951"/>
    </source>
</evidence>
<keyword evidence="15 17" id="KW-0472">Membrane</keyword>
<evidence type="ECO:0000256" key="4">
    <source>
        <dbReference type="ARBA" id="ARBA00022448"/>
    </source>
</evidence>
<evidence type="ECO:0000256" key="10">
    <source>
        <dbReference type="ARBA" id="ARBA00022737"/>
    </source>
</evidence>
<evidence type="ECO:0000256" key="18">
    <source>
        <dbReference type="PIRSR" id="PIRSR000007-50"/>
    </source>
</evidence>
<keyword evidence="12 17" id="KW-0249">Electron transport</keyword>
<evidence type="ECO:0000256" key="13">
    <source>
        <dbReference type="ARBA" id="ARBA00022989"/>
    </source>
</evidence>
<sequence>MALVVLLLVGLLLTGGAYALFTQTSSAKAETASSSDIEEGQKLFVANCATCHGLSGEGSKAGPGLIGVGAAAVDFQVGTGRMPLQANGPQARAKEPQFNDEQTAQLAAYVASLGPGPAIPEEENLDGSKGDPAAGGSLFRANCAMCHNVVGAGGALTRGKYAPNLEDVSDKHIYEAMQTGPQNMPIFNDANLTPDDKRDVIAYVNEVTETPSPGGFKLGSLGPVAEGLFIWFFGLSAVIGLTVWLSSRSK</sequence>
<keyword evidence="22" id="KW-1185">Reference proteome</keyword>
<feature type="binding site" description="covalent" evidence="18">
    <location>
        <position position="48"/>
    </location>
    <ligand>
        <name>heme c</name>
        <dbReference type="ChEBI" id="CHEBI:61717"/>
        <label>1</label>
    </ligand>
</feature>
<keyword evidence="9 17" id="KW-0479">Metal-binding</keyword>
<name>A0A1H1Y6R0_BRESA</name>
<evidence type="ECO:0000256" key="1">
    <source>
        <dbReference type="ARBA" id="ARBA00004651"/>
    </source>
</evidence>
<dbReference type="PIRSF" id="PIRSF000007">
    <property type="entry name" value="Ubiq_cycred_cyc"/>
    <property type="match status" value="1"/>
</dbReference>
<feature type="binding site" description="axial binding residue" evidence="19">
    <location>
        <position position="147"/>
    </location>
    <ligand>
        <name>heme c</name>
        <dbReference type="ChEBI" id="CHEBI:61717"/>
        <label>2</label>
    </ligand>
    <ligandPart>
        <name>Fe</name>
        <dbReference type="ChEBI" id="CHEBI:18248"/>
    </ligandPart>
</feature>
<feature type="transmembrane region" description="Helical" evidence="17">
    <location>
        <begin position="228"/>
        <end position="246"/>
    </location>
</feature>
<evidence type="ECO:0000256" key="3">
    <source>
        <dbReference type="ARBA" id="ARBA00017819"/>
    </source>
</evidence>
<feature type="binding site" description="covalent" evidence="18">
    <location>
        <position position="143"/>
    </location>
    <ligand>
        <name>heme c</name>
        <dbReference type="ChEBI" id="CHEBI:61717"/>
        <label>2</label>
    </ligand>
</feature>
<dbReference type="EMBL" id="LT629739">
    <property type="protein sequence ID" value="SDT17062.1"/>
    <property type="molecule type" value="Genomic_DNA"/>
</dbReference>
<feature type="binding site" description="covalent" evidence="18">
    <location>
        <position position="51"/>
    </location>
    <ligand>
        <name>heme c</name>
        <dbReference type="ChEBI" id="CHEBI:61717"/>
        <label>1</label>
    </ligand>
</feature>
<dbReference type="GO" id="GO:0005886">
    <property type="term" value="C:plasma membrane"/>
    <property type="evidence" value="ECO:0007669"/>
    <property type="project" value="UniProtKB-SubCell"/>
</dbReference>
<keyword evidence="14 17" id="KW-0408">Iron</keyword>
<dbReference type="Proteomes" id="UP000199700">
    <property type="component" value="Chromosome"/>
</dbReference>
<comment type="subcellular location">
    <subcellularLocation>
        <location evidence="1 17">Cell membrane</location>
        <topology evidence="1 17">Multi-pass membrane protein</topology>
    </subcellularLocation>
</comment>
<evidence type="ECO:0000256" key="16">
    <source>
        <dbReference type="ARBA" id="ARBA00029351"/>
    </source>
</evidence>
<evidence type="ECO:0000256" key="12">
    <source>
        <dbReference type="ARBA" id="ARBA00022982"/>
    </source>
</evidence>